<organism evidence="2 3">
    <name type="scientific">Platanthera zijinensis</name>
    <dbReference type="NCBI Taxonomy" id="2320716"/>
    <lineage>
        <taxon>Eukaryota</taxon>
        <taxon>Viridiplantae</taxon>
        <taxon>Streptophyta</taxon>
        <taxon>Embryophyta</taxon>
        <taxon>Tracheophyta</taxon>
        <taxon>Spermatophyta</taxon>
        <taxon>Magnoliopsida</taxon>
        <taxon>Liliopsida</taxon>
        <taxon>Asparagales</taxon>
        <taxon>Orchidaceae</taxon>
        <taxon>Orchidoideae</taxon>
        <taxon>Orchideae</taxon>
        <taxon>Orchidinae</taxon>
        <taxon>Platanthera</taxon>
    </lineage>
</organism>
<dbReference type="InterPro" id="IPR014726">
    <property type="entry name" value="Ribosomal_uL2_dom3"/>
</dbReference>
<evidence type="ECO:0000256" key="1">
    <source>
        <dbReference type="SAM" id="MobiDB-lite"/>
    </source>
</evidence>
<keyword evidence="3" id="KW-1185">Reference proteome</keyword>
<accession>A0AAP0GFP5</accession>
<dbReference type="Proteomes" id="UP001418222">
    <property type="component" value="Unassembled WGS sequence"/>
</dbReference>
<gene>
    <name evidence="2" type="ORF">KSP39_PZI000983</name>
</gene>
<name>A0AAP0GFP5_9ASPA</name>
<dbReference type="EMBL" id="JBBWWQ010000001">
    <property type="protein sequence ID" value="KAK8957555.1"/>
    <property type="molecule type" value="Genomic_DNA"/>
</dbReference>
<evidence type="ECO:0000313" key="3">
    <source>
        <dbReference type="Proteomes" id="UP001418222"/>
    </source>
</evidence>
<sequence length="55" mass="5782">MNPVDHSHGGDEGRAPIGRKKTHNPLGLSCAAPSLSLALSFSLSPSSEFSFLVFL</sequence>
<comment type="caution">
    <text evidence="2">The sequence shown here is derived from an EMBL/GenBank/DDBJ whole genome shotgun (WGS) entry which is preliminary data.</text>
</comment>
<dbReference type="Gene3D" id="4.10.950.10">
    <property type="entry name" value="Ribosomal protein L2, domain 3"/>
    <property type="match status" value="1"/>
</dbReference>
<evidence type="ECO:0000313" key="2">
    <source>
        <dbReference type="EMBL" id="KAK8957555.1"/>
    </source>
</evidence>
<feature type="compositionally biased region" description="Basic and acidic residues" evidence="1">
    <location>
        <begin position="1"/>
        <end position="14"/>
    </location>
</feature>
<dbReference type="InterPro" id="IPR008991">
    <property type="entry name" value="Translation_prot_SH3-like_sf"/>
</dbReference>
<proteinExistence type="predicted"/>
<protein>
    <recommendedName>
        <fullName evidence="4">Ribosomal protein L2</fullName>
    </recommendedName>
</protein>
<dbReference type="AlphaFoldDB" id="A0AAP0GFP5"/>
<evidence type="ECO:0008006" key="4">
    <source>
        <dbReference type="Google" id="ProtNLM"/>
    </source>
</evidence>
<feature type="region of interest" description="Disordered" evidence="1">
    <location>
        <begin position="1"/>
        <end position="23"/>
    </location>
</feature>
<reference evidence="2 3" key="1">
    <citation type="journal article" date="2022" name="Nat. Plants">
        <title>Genomes of leafy and leafless Platanthera orchids illuminate the evolution of mycoheterotrophy.</title>
        <authorList>
            <person name="Li M.H."/>
            <person name="Liu K.W."/>
            <person name="Li Z."/>
            <person name="Lu H.C."/>
            <person name="Ye Q.L."/>
            <person name="Zhang D."/>
            <person name="Wang J.Y."/>
            <person name="Li Y.F."/>
            <person name="Zhong Z.M."/>
            <person name="Liu X."/>
            <person name="Yu X."/>
            <person name="Liu D.K."/>
            <person name="Tu X.D."/>
            <person name="Liu B."/>
            <person name="Hao Y."/>
            <person name="Liao X.Y."/>
            <person name="Jiang Y.T."/>
            <person name="Sun W.H."/>
            <person name="Chen J."/>
            <person name="Chen Y.Q."/>
            <person name="Ai Y."/>
            <person name="Zhai J.W."/>
            <person name="Wu S.S."/>
            <person name="Zhou Z."/>
            <person name="Hsiao Y.Y."/>
            <person name="Wu W.L."/>
            <person name="Chen Y.Y."/>
            <person name="Lin Y.F."/>
            <person name="Hsu J.L."/>
            <person name="Li C.Y."/>
            <person name="Wang Z.W."/>
            <person name="Zhao X."/>
            <person name="Zhong W.Y."/>
            <person name="Ma X.K."/>
            <person name="Ma L."/>
            <person name="Huang J."/>
            <person name="Chen G.Z."/>
            <person name="Huang M.Z."/>
            <person name="Huang L."/>
            <person name="Peng D.H."/>
            <person name="Luo Y.B."/>
            <person name="Zou S.Q."/>
            <person name="Chen S.P."/>
            <person name="Lan S."/>
            <person name="Tsai W.C."/>
            <person name="Van de Peer Y."/>
            <person name="Liu Z.J."/>
        </authorList>
    </citation>
    <scope>NUCLEOTIDE SEQUENCE [LARGE SCALE GENOMIC DNA]</scope>
    <source>
        <strain evidence="2">Lor287</strain>
    </source>
</reference>
<dbReference type="SUPFAM" id="SSF50104">
    <property type="entry name" value="Translation proteins SH3-like domain"/>
    <property type="match status" value="1"/>
</dbReference>